<gene>
    <name evidence="1" type="ORF">VNI00_013741</name>
</gene>
<sequence length="918" mass="103505">MPVVGLEADQLFVSSSWDQFLMVSQCGLDYWKRTFAGFPVSIALAKYPSSIRATRYISFTEHVSRPLFPAIISLPSAMPPATGPRYHVSVHYSFSDLSLPSLITLELPRHVFGEMLDVTLVHVPSMIQVTQVPLAGCARKPLSLLHQCSDCLGLGSDSPRNLICLVIVTAYRSDLLLPPFGRIARAKRFILNFKTYANPYRYSTAEGALGRVRRSKQVAPFSDITKGWQAMEIMEAWVLYGFIVLFYYLSNKDKELVVDGCSTSSPATTTSKTLPLPLLYPPTLFPRNYSLHVNDALTTFVVPSFRVDSSLKVLHSPFSKLVMERTTLNRSVTPLIDLYLSIRSFTFPVSDASAVARLDKYIKERPGNYHCPLEHEKTTLDSLLKEAEAELTPPRHECDVNSLASIHAMRHRWREAALVFLKDRVRGMTKPSIRILPDELLLWIFHMCIESPVEDDSRPHSQPGGTSVTIILSRVCSRWRALTLSEPSLWTTIQTDFQGSSLVGIEAIEERTYALIKCCVARSENKPLHIHFDISRLGHGDLASGLHRRTLAEIIKHAYRWKDAFVQLEGGDIIDLPHSLPVLESLRIRRSHIGRPPPVVSGSHIIDTPRLRELEIHVSDVENHILSRLNTRHLIRLTLTQYHFSALPQILGSIPSLVEVKLQKCRLLPTYTSLTSQIITSHIRTLHMNHFCGSTEYLFRSLTLPSLTSLHIAAYDATGGVGRDRSVLIEFLRRSRPPLTELVLQSIPFPPEDLAVVLGLFPSITKLGLGNHSYGSENEDAAVANEALFARLKVNLSTPPHNPEDLFLPNLSSLALNTVDRPVAWSALYEMAQSRCQSDGAGRLHSLQVMCQKERVDEGYHERLSELDEMGLEYNLASWTRWNPYPGVFHDGRFKEYECVRPPDDWYGILYLYLDSFC</sequence>
<accession>A0AAW0BW28</accession>
<reference evidence="1 2" key="1">
    <citation type="submission" date="2024-01" db="EMBL/GenBank/DDBJ databases">
        <title>A draft genome for a cacao thread blight-causing isolate of Paramarasmius palmivorus.</title>
        <authorList>
            <person name="Baruah I.K."/>
            <person name="Bukari Y."/>
            <person name="Amoako-Attah I."/>
            <person name="Meinhardt L.W."/>
            <person name="Bailey B.A."/>
            <person name="Cohen S.P."/>
        </authorList>
    </citation>
    <scope>NUCLEOTIDE SEQUENCE [LARGE SCALE GENOMIC DNA]</scope>
    <source>
        <strain evidence="1 2">GH-12</strain>
    </source>
</reference>
<evidence type="ECO:0008006" key="3">
    <source>
        <dbReference type="Google" id="ProtNLM"/>
    </source>
</evidence>
<dbReference type="SUPFAM" id="SSF52047">
    <property type="entry name" value="RNI-like"/>
    <property type="match status" value="1"/>
</dbReference>
<dbReference type="EMBL" id="JAYKXP010000071">
    <property type="protein sequence ID" value="KAK7031133.1"/>
    <property type="molecule type" value="Genomic_DNA"/>
</dbReference>
<dbReference type="AlphaFoldDB" id="A0AAW0BW28"/>
<dbReference type="Gene3D" id="1.20.1280.50">
    <property type="match status" value="1"/>
</dbReference>
<keyword evidence="2" id="KW-1185">Reference proteome</keyword>
<proteinExistence type="predicted"/>
<comment type="caution">
    <text evidence="1">The sequence shown here is derived from an EMBL/GenBank/DDBJ whole genome shotgun (WGS) entry which is preliminary data.</text>
</comment>
<organism evidence="1 2">
    <name type="scientific">Paramarasmius palmivorus</name>
    <dbReference type="NCBI Taxonomy" id="297713"/>
    <lineage>
        <taxon>Eukaryota</taxon>
        <taxon>Fungi</taxon>
        <taxon>Dikarya</taxon>
        <taxon>Basidiomycota</taxon>
        <taxon>Agaricomycotina</taxon>
        <taxon>Agaricomycetes</taxon>
        <taxon>Agaricomycetidae</taxon>
        <taxon>Agaricales</taxon>
        <taxon>Marasmiineae</taxon>
        <taxon>Marasmiaceae</taxon>
        <taxon>Paramarasmius</taxon>
    </lineage>
</organism>
<evidence type="ECO:0000313" key="1">
    <source>
        <dbReference type="EMBL" id="KAK7031133.1"/>
    </source>
</evidence>
<dbReference type="InterPro" id="IPR032675">
    <property type="entry name" value="LRR_dom_sf"/>
</dbReference>
<dbReference type="Gene3D" id="3.80.10.10">
    <property type="entry name" value="Ribonuclease Inhibitor"/>
    <property type="match status" value="1"/>
</dbReference>
<evidence type="ECO:0000313" key="2">
    <source>
        <dbReference type="Proteomes" id="UP001383192"/>
    </source>
</evidence>
<protein>
    <recommendedName>
        <fullName evidence="3">F-box domain-containing protein</fullName>
    </recommendedName>
</protein>
<name>A0AAW0BW28_9AGAR</name>
<dbReference type="Proteomes" id="UP001383192">
    <property type="component" value="Unassembled WGS sequence"/>
</dbReference>